<dbReference type="GeneID" id="107458044"/>
<keyword evidence="2" id="KW-1185">Reference proteome</keyword>
<proteinExistence type="predicted"/>
<sequence length="796" mass="91107">MISQIGPPSSAKCSDLLTPEYSSFSEKVNPNTRVHESLQQDIGHLQKFPLTVATRQGSSPWNVDTSRDKHLRHVTPTIMLGHSHFSLSSSFHMARTSDDQLEAFTASSIEPGHSSFVAGSTTIIVGVVECLLPQQSSKPKFAQLYFYDTENEVQNRINAIGMSNQDPAIDHTIVADLTSMLDSNNSLAKCFRYARQRFTENSTTPLQLRLIKKRNTDGRRYNLPSASEVAALIVGDFDADNLSRDVVIQTHSNLLKQIDVNHPQYLALQYPLLFSYGEDGFRSDILISDERSKQQLHKRETISMREFLSFRIQIRSNESQVLLKSRRLFQQFLVDSYTMVEAERLQYHRFHQSKFHSHQLQGLHECLIQGETQAARTGKRVILPSSFVGGPRYMYNNCKDAFAICRYAGYPSYFITITCNSEWTEIKDCVAAYSLKPSDRPDIISRVFKIKLDVLLKDLKDGSIFGKPKGIVYTVEFQKRGLPHCHILLFVQPAEKPRSSVDIDHHISAEIPDEHTQPKLYSLVQKFMIHGPCGVLNMSSPCMVNGRCSKFYPVPFREKTSIDSAGFPRYKRSDNGRSTTKRNVNLDNRFVVPYNATLLLKYGCHINVEYTCQTSTIKYLFKYVHKDNDCVTASFFRSHDSAGSDVTVDEIQNYYDCRYISACEASWRLFGFEIQYKEPNVIRLPFHLPNEQNVLYEDHQLIENVIDDAVLKDSIFIGWFKANKNFDLARTLTYAEMPSLFVWDKQGYMWRPRKQGNVIGRLTHIPHSHGEEYFLRLLLNYQKGCQTFADVHSVGG</sequence>
<dbReference type="Proteomes" id="UP000515211">
    <property type="component" value="Chromosome 1"/>
</dbReference>
<accession>A0A6P5MVD2</accession>
<dbReference type="PANTHER" id="PTHR45786:SF74">
    <property type="entry name" value="ATP-DEPENDENT DNA HELICASE"/>
    <property type="match status" value="1"/>
</dbReference>
<dbReference type="RefSeq" id="XP_020988565.1">
    <property type="nucleotide sequence ID" value="XM_021132906.2"/>
</dbReference>
<dbReference type="InterPro" id="IPR025476">
    <property type="entry name" value="Helitron_helicase-like"/>
</dbReference>
<evidence type="ECO:0000259" key="1">
    <source>
        <dbReference type="Pfam" id="PF14214"/>
    </source>
</evidence>
<dbReference type="AlphaFoldDB" id="A0A6P5MVD2"/>
<evidence type="ECO:0000313" key="2">
    <source>
        <dbReference type="Proteomes" id="UP000515211"/>
    </source>
</evidence>
<gene>
    <name evidence="3" type="primary">LOC107458044</name>
</gene>
<evidence type="ECO:0000313" key="3">
    <source>
        <dbReference type="RefSeq" id="XP_020988565.1"/>
    </source>
</evidence>
<dbReference type="KEGG" id="adu:107458044"/>
<reference evidence="2" key="1">
    <citation type="journal article" date="2016" name="Nat. Genet.">
        <title>The genome sequences of Arachis duranensis and Arachis ipaensis, the diploid ancestors of cultivated peanut.</title>
        <authorList>
            <person name="Bertioli D.J."/>
            <person name="Cannon S.B."/>
            <person name="Froenicke L."/>
            <person name="Huang G."/>
            <person name="Farmer A.D."/>
            <person name="Cannon E.K."/>
            <person name="Liu X."/>
            <person name="Gao D."/>
            <person name="Clevenger J."/>
            <person name="Dash S."/>
            <person name="Ren L."/>
            <person name="Moretzsohn M.C."/>
            <person name="Shirasawa K."/>
            <person name="Huang W."/>
            <person name="Vidigal B."/>
            <person name="Abernathy B."/>
            <person name="Chu Y."/>
            <person name="Niederhuth C.E."/>
            <person name="Umale P."/>
            <person name="Araujo A.C."/>
            <person name="Kozik A."/>
            <person name="Kim K.D."/>
            <person name="Burow M.D."/>
            <person name="Varshney R.K."/>
            <person name="Wang X."/>
            <person name="Zhang X."/>
            <person name="Barkley N."/>
            <person name="Guimaraes P.M."/>
            <person name="Isobe S."/>
            <person name="Guo B."/>
            <person name="Liao B."/>
            <person name="Stalker H.T."/>
            <person name="Schmitz R.J."/>
            <person name="Scheffler B.E."/>
            <person name="Leal-Bertioli S.C."/>
            <person name="Xun X."/>
            <person name="Jackson S.A."/>
            <person name="Michelmore R."/>
            <person name="Ozias-Akins P."/>
        </authorList>
    </citation>
    <scope>NUCLEOTIDE SEQUENCE [LARGE SCALE GENOMIC DNA]</scope>
    <source>
        <strain evidence="2">cv. V14167</strain>
    </source>
</reference>
<dbReference type="PANTHER" id="PTHR45786">
    <property type="entry name" value="DNA BINDING PROTEIN-LIKE"/>
    <property type="match status" value="1"/>
</dbReference>
<organism evidence="2 3">
    <name type="scientific">Arachis duranensis</name>
    <name type="common">Wild peanut</name>
    <dbReference type="NCBI Taxonomy" id="130453"/>
    <lineage>
        <taxon>Eukaryota</taxon>
        <taxon>Viridiplantae</taxon>
        <taxon>Streptophyta</taxon>
        <taxon>Embryophyta</taxon>
        <taxon>Tracheophyta</taxon>
        <taxon>Spermatophyta</taxon>
        <taxon>Magnoliopsida</taxon>
        <taxon>eudicotyledons</taxon>
        <taxon>Gunneridae</taxon>
        <taxon>Pentapetalae</taxon>
        <taxon>rosids</taxon>
        <taxon>fabids</taxon>
        <taxon>Fabales</taxon>
        <taxon>Fabaceae</taxon>
        <taxon>Papilionoideae</taxon>
        <taxon>50 kb inversion clade</taxon>
        <taxon>dalbergioids sensu lato</taxon>
        <taxon>Dalbergieae</taxon>
        <taxon>Pterocarpus clade</taxon>
        <taxon>Arachis</taxon>
    </lineage>
</organism>
<feature type="domain" description="Helitron helicase-like" evidence="1">
    <location>
        <begin position="307"/>
        <end position="489"/>
    </location>
</feature>
<protein>
    <submittedName>
        <fullName evidence="3">Uncharacterized protein LOC107458044</fullName>
    </submittedName>
</protein>
<dbReference type="Pfam" id="PF14214">
    <property type="entry name" value="Helitron_like_N"/>
    <property type="match status" value="1"/>
</dbReference>
<name>A0A6P5MVD2_ARADU</name>
<reference evidence="3" key="2">
    <citation type="submission" date="2025-08" db="UniProtKB">
        <authorList>
            <consortium name="RefSeq"/>
        </authorList>
    </citation>
    <scope>IDENTIFICATION</scope>
    <source>
        <tissue evidence="3">Whole plant</tissue>
    </source>
</reference>